<dbReference type="Proteomes" id="UP000191285">
    <property type="component" value="Unassembled WGS sequence"/>
</dbReference>
<sequence length="237" mass="26323">MAGQRASTTTSTQATIKMRPTGHFSSFILLFTLLGSSSAIWSLAIPNSIRQRPLALENDKSIMDRLIPGILKPQPNGDNPGDSDEPIISDVLPKTKGINIFAQLTRDFDSISSRLNDASKNLTVLAPRNSAVQDLPRKPWEDPEDYQKYGEVNAYEGQDGKDRARDNLRRFVEAHLIPVSPWGEGEEVETLGGVKLKWTKEGDKIKIQPGDIEVDNVAEKVANGEVWVLNSVINYRR</sequence>
<evidence type="ECO:0000256" key="1">
    <source>
        <dbReference type="ARBA" id="ARBA00022729"/>
    </source>
</evidence>
<keyword evidence="1" id="KW-0732">Signal</keyword>
<name>A0A1V6TJF7_9EURO</name>
<dbReference type="Gene3D" id="2.30.180.10">
    <property type="entry name" value="FAS1 domain"/>
    <property type="match status" value="1"/>
</dbReference>
<evidence type="ECO:0000259" key="2">
    <source>
        <dbReference type="PROSITE" id="PS50213"/>
    </source>
</evidence>
<organism evidence="3 4">
    <name type="scientific">Penicillium steckii</name>
    <dbReference type="NCBI Taxonomy" id="303698"/>
    <lineage>
        <taxon>Eukaryota</taxon>
        <taxon>Fungi</taxon>
        <taxon>Dikarya</taxon>
        <taxon>Ascomycota</taxon>
        <taxon>Pezizomycotina</taxon>
        <taxon>Eurotiomycetes</taxon>
        <taxon>Eurotiomycetidae</taxon>
        <taxon>Eurotiales</taxon>
        <taxon>Aspergillaceae</taxon>
        <taxon>Penicillium</taxon>
    </lineage>
</organism>
<dbReference type="PANTHER" id="PTHR28156:SF1">
    <property type="entry name" value="FAS1 DOMAIN-CONTAINING PROTEIN YDR262W"/>
    <property type="match status" value="1"/>
</dbReference>
<proteinExistence type="predicted"/>
<comment type="caution">
    <text evidence="3">The sequence shown here is derived from an EMBL/GenBank/DDBJ whole genome shotgun (WGS) entry which is preliminary data.</text>
</comment>
<dbReference type="OrthoDB" id="5551751at2759"/>
<evidence type="ECO:0000313" key="3">
    <source>
        <dbReference type="EMBL" id="OQE26306.1"/>
    </source>
</evidence>
<protein>
    <recommendedName>
        <fullName evidence="2">FAS1 domain-containing protein</fullName>
    </recommendedName>
</protein>
<accession>A0A1V6TJF7</accession>
<dbReference type="Pfam" id="PF02469">
    <property type="entry name" value="Fasciclin"/>
    <property type="match status" value="1"/>
</dbReference>
<gene>
    <name evidence="3" type="ORF">PENSTE_c005G03381</name>
</gene>
<dbReference type="AlphaFoldDB" id="A0A1V6TJF7"/>
<dbReference type="PANTHER" id="PTHR28156">
    <property type="entry name" value="FAS1 DOMAIN-CONTAINING PROTEIN YDR262W"/>
    <property type="match status" value="1"/>
</dbReference>
<keyword evidence="4" id="KW-1185">Reference proteome</keyword>
<feature type="domain" description="FAS1" evidence="2">
    <location>
        <begin position="85"/>
        <end position="233"/>
    </location>
</feature>
<dbReference type="EMBL" id="MLKD01000005">
    <property type="protein sequence ID" value="OQE26306.1"/>
    <property type="molecule type" value="Genomic_DNA"/>
</dbReference>
<dbReference type="InterPro" id="IPR036378">
    <property type="entry name" value="FAS1_dom_sf"/>
</dbReference>
<dbReference type="PROSITE" id="PS50213">
    <property type="entry name" value="FAS1"/>
    <property type="match status" value="1"/>
</dbReference>
<dbReference type="SUPFAM" id="SSF82153">
    <property type="entry name" value="FAS1 domain"/>
    <property type="match status" value="1"/>
</dbReference>
<evidence type="ECO:0000313" key="4">
    <source>
        <dbReference type="Proteomes" id="UP000191285"/>
    </source>
</evidence>
<dbReference type="STRING" id="303698.A0A1V6TJF7"/>
<reference evidence="4" key="1">
    <citation type="journal article" date="2017" name="Nat. Microbiol.">
        <title>Global analysis of biosynthetic gene clusters reveals vast potential of secondary metabolite production in Penicillium species.</title>
        <authorList>
            <person name="Nielsen J.C."/>
            <person name="Grijseels S."/>
            <person name="Prigent S."/>
            <person name="Ji B."/>
            <person name="Dainat J."/>
            <person name="Nielsen K.F."/>
            <person name="Frisvad J.C."/>
            <person name="Workman M."/>
            <person name="Nielsen J."/>
        </authorList>
    </citation>
    <scope>NUCLEOTIDE SEQUENCE [LARGE SCALE GENOMIC DNA]</scope>
    <source>
        <strain evidence="4">IBT 24891</strain>
    </source>
</reference>
<dbReference type="InterPro" id="IPR000782">
    <property type="entry name" value="FAS1_domain"/>
</dbReference>
<dbReference type="InterPro" id="IPR040200">
    <property type="entry name" value="Mug57-like"/>
</dbReference>